<protein>
    <submittedName>
        <fullName evidence="2">CLUMA_CG000883, isoform A</fullName>
    </submittedName>
</protein>
<sequence>MRRKSLGETFVNRFPLSEHKRFRMNDIFCVVFQQSTTVLSSAPEIFRSLYNLSVFNDLSSEDNDKKNIKRDKETQNCFAEDKFPTFRDNLCLFVYENIENIHKKHTLLPYFLIRQMLTFNMTIICFPSTINVLALSRQRISLRSMLTVKYCLVVGEKLQGSKRLNIYVHEIDKTLVTCRKLLSPFTSLLQLQEFQWRQQVQTQITLK</sequence>
<dbReference type="EMBL" id="CVRI01000003">
    <property type="protein sequence ID" value="CRK87047.1"/>
    <property type="molecule type" value="Genomic_DNA"/>
</dbReference>
<evidence type="ECO:0000256" key="1">
    <source>
        <dbReference type="SAM" id="Phobius"/>
    </source>
</evidence>
<evidence type="ECO:0000313" key="3">
    <source>
        <dbReference type="Proteomes" id="UP000183832"/>
    </source>
</evidence>
<organism evidence="2 3">
    <name type="scientific">Clunio marinus</name>
    <dbReference type="NCBI Taxonomy" id="568069"/>
    <lineage>
        <taxon>Eukaryota</taxon>
        <taxon>Metazoa</taxon>
        <taxon>Ecdysozoa</taxon>
        <taxon>Arthropoda</taxon>
        <taxon>Hexapoda</taxon>
        <taxon>Insecta</taxon>
        <taxon>Pterygota</taxon>
        <taxon>Neoptera</taxon>
        <taxon>Endopterygota</taxon>
        <taxon>Diptera</taxon>
        <taxon>Nematocera</taxon>
        <taxon>Chironomoidea</taxon>
        <taxon>Chironomidae</taxon>
        <taxon>Clunio</taxon>
    </lineage>
</organism>
<keyword evidence="1" id="KW-1133">Transmembrane helix</keyword>
<name>A0A1J1HGC5_9DIPT</name>
<dbReference type="AlphaFoldDB" id="A0A1J1HGC5"/>
<keyword evidence="1" id="KW-0472">Membrane</keyword>
<dbReference type="Proteomes" id="UP000183832">
    <property type="component" value="Unassembled WGS sequence"/>
</dbReference>
<keyword evidence="1" id="KW-0812">Transmembrane</keyword>
<proteinExistence type="predicted"/>
<accession>A0A1J1HGC5</accession>
<feature type="transmembrane region" description="Helical" evidence="1">
    <location>
        <begin position="117"/>
        <end position="135"/>
    </location>
</feature>
<evidence type="ECO:0000313" key="2">
    <source>
        <dbReference type="EMBL" id="CRK87047.1"/>
    </source>
</evidence>
<keyword evidence="3" id="KW-1185">Reference proteome</keyword>
<gene>
    <name evidence="2" type="ORF">CLUMA_CG000883</name>
</gene>
<reference evidence="2 3" key="1">
    <citation type="submission" date="2015-04" db="EMBL/GenBank/DDBJ databases">
        <authorList>
            <person name="Syromyatnikov M.Y."/>
            <person name="Popov V.N."/>
        </authorList>
    </citation>
    <scope>NUCLEOTIDE SEQUENCE [LARGE SCALE GENOMIC DNA]</scope>
</reference>